<gene>
    <name evidence="2" type="ORF">AB8O55_22395</name>
</gene>
<feature type="region of interest" description="Disordered" evidence="1">
    <location>
        <begin position="1"/>
        <end position="26"/>
    </location>
</feature>
<proteinExistence type="predicted"/>
<keyword evidence="3" id="KW-1185">Reference proteome</keyword>
<dbReference type="EMBL" id="JBGEHV010000050">
    <property type="protein sequence ID" value="MEY8042173.1"/>
    <property type="molecule type" value="Genomic_DNA"/>
</dbReference>
<accession>A0ABV4CP10</accession>
<evidence type="ECO:0000313" key="3">
    <source>
        <dbReference type="Proteomes" id="UP001564626"/>
    </source>
</evidence>
<feature type="compositionally biased region" description="Basic and acidic residues" evidence="1">
    <location>
        <begin position="1"/>
        <end position="22"/>
    </location>
</feature>
<dbReference type="Gene3D" id="1.10.260.40">
    <property type="entry name" value="lambda repressor-like DNA-binding domains"/>
    <property type="match status" value="1"/>
</dbReference>
<comment type="caution">
    <text evidence="2">The sequence shown here is derived from an EMBL/GenBank/DDBJ whole genome shotgun (WGS) entry which is preliminary data.</text>
</comment>
<protein>
    <submittedName>
        <fullName evidence="2">XRE family transcriptional regulator</fullName>
    </submittedName>
</protein>
<evidence type="ECO:0000313" key="2">
    <source>
        <dbReference type="EMBL" id="MEY8042173.1"/>
    </source>
</evidence>
<name>A0ABV4CP10_9PSEU</name>
<sequence>MKPNARLRDLREAMPSPRDPRRSMTQQELAEAVNTHLWNTTGKRYSLDGQTIARYERGQVRWPGTAYRAGLRAVLGADDAELGFHPTPRGRSARTTPQRLLDERAADLPLPGRLRWDEVADVRALTRSVASAENREGGGLHCRAALAHLRWALQLLDVPAPAEVHQAMAEAVGNLASVAAWTAFDIGHHQVADRCSEISLHCADQGRSWALRANTLAETARQQAYQGRHDDALPTIEFAQVRADRLTATARAMLHTIRARLLAVTGRHDEARAEIDRADTHFADRDPAAEPPWLCYYDEAEHQGSTGKALIPIATARQAPEVALPRLENAVTLHTETYPRSRAFSQARIAALLLSSGHPHAAVPVGHQALDNAAPVRSPRLARELRTLVTAADPHARIPEIADLRHAINTTTSATIGP</sequence>
<dbReference type="RefSeq" id="WP_369775296.1">
    <property type="nucleotide sequence ID" value="NZ_JBGEHV010000050.1"/>
</dbReference>
<dbReference type="InterPro" id="IPR010982">
    <property type="entry name" value="Lambda_DNA-bd_dom_sf"/>
</dbReference>
<reference evidence="2 3" key="1">
    <citation type="submission" date="2024-08" db="EMBL/GenBank/DDBJ databases">
        <title>Genome mining of Saccharopolyspora cebuensis PGLac3 from Nigerian medicinal plant.</title>
        <authorList>
            <person name="Ezeobiora C.E."/>
            <person name="Igbokwe N.H."/>
            <person name="Amin D.H."/>
            <person name="Mendie U.E."/>
        </authorList>
    </citation>
    <scope>NUCLEOTIDE SEQUENCE [LARGE SCALE GENOMIC DNA]</scope>
    <source>
        <strain evidence="2 3">PGLac3</strain>
    </source>
</reference>
<organism evidence="2 3">
    <name type="scientific">Saccharopolyspora cebuensis</name>
    <dbReference type="NCBI Taxonomy" id="418759"/>
    <lineage>
        <taxon>Bacteria</taxon>
        <taxon>Bacillati</taxon>
        <taxon>Actinomycetota</taxon>
        <taxon>Actinomycetes</taxon>
        <taxon>Pseudonocardiales</taxon>
        <taxon>Pseudonocardiaceae</taxon>
        <taxon>Saccharopolyspora</taxon>
    </lineage>
</organism>
<evidence type="ECO:0000256" key="1">
    <source>
        <dbReference type="SAM" id="MobiDB-lite"/>
    </source>
</evidence>
<dbReference type="Proteomes" id="UP001564626">
    <property type="component" value="Unassembled WGS sequence"/>
</dbReference>